<feature type="chain" id="PRO_5037954310" description="Thioredoxin domain-containing protein" evidence="5">
    <location>
        <begin position="24"/>
        <end position="239"/>
    </location>
</feature>
<keyword evidence="3" id="KW-1015">Disulfide bond</keyword>
<sequence length="239" mass="26892">MKKVHSIIIAFLFSVSAFYNANAQATGQKITMSKTPTFIMPDGSVLPADKLDSVSRSWGDGNMTFMKKTADDEKGIIYLVRETAQMKEESRRRQEASKLAYDAMLNKPAPDFELKDLQGNSWSLKALRGKVVVLNFWFTTCAPCIQEMPDLNELVKTYENRNVVFLGLTFNDAARVNRFLQNHSFTYTLLPGSGEVDKKYHIASWPISIVIDKEGNIQKLVSSMPNIREELAGAIDALR</sequence>
<dbReference type="CDD" id="cd02966">
    <property type="entry name" value="TlpA_like_family"/>
    <property type="match status" value="1"/>
</dbReference>
<dbReference type="Proteomes" id="UP000627292">
    <property type="component" value="Unassembled WGS sequence"/>
</dbReference>
<evidence type="ECO:0000256" key="4">
    <source>
        <dbReference type="ARBA" id="ARBA00023284"/>
    </source>
</evidence>
<evidence type="ECO:0000256" key="3">
    <source>
        <dbReference type="ARBA" id="ARBA00023157"/>
    </source>
</evidence>
<dbReference type="InterPro" id="IPR050553">
    <property type="entry name" value="Thioredoxin_ResA/DsbE_sf"/>
</dbReference>
<dbReference type="InterPro" id="IPR013766">
    <property type="entry name" value="Thioredoxin_domain"/>
</dbReference>
<gene>
    <name evidence="7" type="ORF">GCM10011379_33870</name>
</gene>
<dbReference type="InterPro" id="IPR000866">
    <property type="entry name" value="AhpC/TSA"/>
</dbReference>
<dbReference type="EMBL" id="BMIB01000003">
    <property type="protein sequence ID" value="GGH72920.1"/>
    <property type="molecule type" value="Genomic_DNA"/>
</dbReference>
<reference evidence="7" key="2">
    <citation type="submission" date="2020-09" db="EMBL/GenBank/DDBJ databases">
        <authorList>
            <person name="Sun Q."/>
            <person name="Zhou Y."/>
        </authorList>
    </citation>
    <scope>NUCLEOTIDE SEQUENCE</scope>
    <source>
        <strain evidence="7">CGMCC 1.15290</strain>
    </source>
</reference>
<dbReference type="GO" id="GO:0016209">
    <property type="term" value="F:antioxidant activity"/>
    <property type="evidence" value="ECO:0007669"/>
    <property type="project" value="InterPro"/>
</dbReference>
<evidence type="ECO:0000256" key="2">
    <source>
        <dbReference type="ARBA" id="ARBA00022748"/>
    </source>
</evidence>
<comment type="subcellular location">
    <subcellularLocation>
        <location evidence="1">Cell envelope</location>
    </subcellularLocation>
</comment>
<dbReference type="SUPFAM" id="SSF52833">
    <property type="entry name" value="Thioredoxin-like"/>
    <property type="match status" value="1"/>
</dbReference>
<protein>
    <recommendedName>
        <fullName evidence="6">Thioredoxin domain-containing protein</fullName>
    </recommendedName>
</protein>
<dbReference type="PANTHER" id="PTHR42852:SF6">
    <property type="entry name" value="THIOL:DISULFIDE INTERCHANGE PROTEIN DSBE"/>
    <property type="match status" value="1"/>
</dbReference>
<evidence type="ECO:0000313" key="8">
    <source>
        <dbReference type="Proteomes" id="UP000627292"/>
    </source>
</evidence>
<evidence type="ECO:0000256" key="1">
    <source>
        <dbReference type="ARBA" id="ARBA00004196"/>
    </source>
</evidence>
<keyword evidence="4" id="KW-0676">Redox-active center</keyword>
<dbReference type="Pfam" id="PF00578">
    <property type="entry name" value="AhpC-TSA"/>
    <property type="match status" value="1"/>
</dbReference>
<dbReference type="GO" id="GO:0030313">
    <property type="term" value="C:cell envelope"/>
    <property type="evidence" value="ECO:0007669"/>
    <property type="project" value="UniProtKB-SubCell"/>
</dbReference>
<dbReference type="RefSeq" id="WP_188954375.1">
    <property type="nucleotide sequence ID" value="NZ_BMIB01000003.1"/>
</dbReference>
<dbReference type="AlphaFoldDB" id="A0A917J2I4"/>
<reference evidence="7" key="1">
    <citation type="journal article" date="2014" name="Int. J. Syst. Evol. Microbiol.">
        <title>Complete genome sequence of Corynebacterium casei LMG S-19264T (=DSM 44701T), isolated from a smear-ripened cheese.</title>
        <authorList>
            <consortium name="US DOE Joint Genome Institute (JGI-PGF)"/>
            <person name="Walter F."/>
            <person name="Albersmeier A."/>
            <person name="Kalinowski J."/>
            <person name="Ruckert C."/>
        </authorList>
    </citation>
    <scope>NUCLEOTIDE SEQUENCE</scope>
    <source>
        <strain evidence="7">CGMCC 1.15290</strain>
    </source>
</reference>
<dbReference type="PANTHER" id="PTHR42852">
    <property type="entry name" value="THIOL:DISULFIDE INTERCHANGE PROTEIN DSBE"/>
    <property type="match status" value="1"/>
</dbReference>
<keyword evidence="2" id="KW-0201">Cytochrome c-type biogenesis</keyword>
<feature type="domain" description="Thioredoxin" evidence="6">
    <location>
        <begin position="103"/>
        <end position="239"/>
    </location>
</feature>
<evidence type="ECO:0000256" key="5">
    <source>
        <dbReference type="SAM" id="SignalP"/>
    </source>
</evidence>
<organism evidence="7 8">
    <name type="scientific">Filimonas zeae</name>
    <dbReference type="NCBI Taxonomy" id="1737353"/>
    <lineage>
        <taxon>Bacteria</taxon>
        <taxon>Pseudomonadati</taxon>
        <taxon>Bacteroidota</taxon>
        <taxon>Chitinophagia</taxon>
        <taxon>Chitinophagales</taxon>
        <taxon>Chitinophagaceae</taxon>
        <taxon>Filimonas</taxon>
    </lineage>
</organism>
<dbReference type="PROSITE" id="PS51352">
    <property type="entry name" value="THIOREDOXIN_2"/>
    <property type="match status" value="1"/>
</dbReference>
<dbReference type="Gene3D" id="3.40.30.10">
    <property type="entry name" value="Glutaredoxin"/>
    <property type="match status" value="1"/>
</dbReference>
<feature type="signal peptide" evidence="5">
    <location>
        <begin position="1"/>
        <end position="23"/>
    </location>
</feature>
<evidence type="ECO:0000313" key="7">
    <source>
        <dbReference type="EMBL" id="GGH72920.1"/>
    </source>
</evidence>
<name>A0A917J2I4_9BACT</name>
<proteinExistence type="predicted"/>
<keyword evidence="5" id="KW-0732">Signal</keyword>
<dbReference type="GO" id="GO:0016491">
    <property type="term" value="F:oxidoreductase activity"/>
    <property type="evidence" value="ECO:0007669"/>
    <property type="project" value="InterPro"/>
</dbReference>
<comment type="caution">
    <text evidence="7">The sequence shown here is derived from an EMBL/GenBank/DDBJ whole genome shotgun (WGS) entry which is preliminary data.</text>
</comment>
<dbReference type="GO" id="GO:0017004">
    <property type="term" value="P:cytochrome complex assembly"/>
    <property type="evidence" value="ECO:0007669"/>
    <property type="project" value="UniProtKB-KW"/>
</dbReference>
<keyword evidence="8" id="KW-1185">Reference proteome</keyword>
<evidence type="ECO:0000259" key="6">
    <source>
        <dbReference type="PROSITE" id="PS51352"/>
    </source>
</evidence>
<dbReference type="InterPro" id="IPR036249">
    <property type="entry name" value="Thioredoxin-like_sf"/>
</dbReference>
<accession>A0A917J2I4</accession>